<dbReference type="Pfam" id="PF07729">
    <property type="entry name" value="FCD"/>
    <property type="match status" value="1"/>
</dbReference>
<protein>
    <submittedName>
        <fullName evidence="5">GntR family transcriptional regulator</fullName>
    </submittedName>
</protein>
<dbReference type="Gene3D" id="1.10.10.10">
    <property type="entry name" value="Winged helix-like DNA-binding domain superfamily/Winged helix DNA-binding domain"/>
    <property type="match status" value="1"/>
</dbReference>
<dbReference type="InterPro" id="IPR011711">
    <property type="entry name" value="GntR_C"/>
</dbReference>
<keyword evidence="6" id="KW-1185">Reference proteome</keyword>
<dbReference type="SUPFAM" id="SSF46785">
    <property type="entry name" value="Winged helix' DNA-binding domain"/>
    <property type="match status" value="1"/>
</dbReference>
<evidence type="ECO:0000313" key="6">
    <source>
        <dbReference type="Proteomes" id="UP000594681"/>
    </source>
</evidence>
<dbReference type="EMBL" id="CP064954">
    <property type="protein sequence ID" value="QPK78695.1"/>
    <property type="molecule type" value="Genomic_DNA"/>
</dbReference>
<accession>A0A7T0KDC0</accession>
<proteinExistence type="predicted"/>
<dbReference type="InterPro" id="IPR036388">
    <property type="entry name" value="WH-like_DNA-bd_sf"/>
</dbReference>
<dbReference type="Pfam" id="PF00392">
    <property type="entry name" value="GntR"/>
    <property type="match status" value="1"/>
</dbReference>
<dbReference type="SMART" id="SM00895">
    <property type="entry name" value="FCD"/>
    <property type="match status" value="1"/>
</dbReference>
<keyword evidence="1" id="KW-0805">Transcription regulation</keyword>
<dbReference type="PROSITE" id="PS50949">
    <property type="entry name" value="HTH_GNTR"/>
    <property type="match status" value="1"/>
</dbReference>
<keyword evidence="2" id="KW-0238">DNA-binding</keyword>
<dbReference type="InterPro" id="IPR036390">
    <property type="entry name" value="WH_DNA-bd_sf"/>
</dbReference>
<sequence length="206" mass="22648">MLADTVASAIREAISDGEFQPGQQLSEVRAAQRFSCSRNTLRESFAMLSAQQLIHREPYRGVFIATPDAAYVRDLYLARAALEPAGVAWGTFANPQALVELAQSARAFAAAGQPQQVSNINQRFHRALVAAAGSASLDREMSHLLARMRLTFLLLIPRYPDIHTDHIESNVRLAQLIAQDKRADAADYCRACLLQTLEKITGLLEG</sequence>
<dbReference type="KEGG" id="cliz:G7Y31_09100"/>
<dbReference type="CDD" id="cd07377">
    <property type="entry name" value="WHTH_GntR"/>
    <property type="match status" value="1"/>
</dbReference>
<dbReference type="GO" id="GO:0003677">
    <property type="term" value="F:DNA binding"/>
    <property type="evidence" value="ECO:0007669"/>
    <property type="project" value="UniProtKB-KW"/>
</dbReference>
<keyword evidence="3" id="KW-0804">Transcription</keyword>
<dbReference type="Gene3D" id="1.20.120.530">
    <property type="entry name" value="GntR ligand-binding domain-like"/>
    <property type="match status" value="1"/>
</dbReference>
<dbReference type="InterPro" id="IPR000524">
    <property type="entry name" value="Tscrpt_reg_HTH_GntR"/>
</dbReference>
<organism evidence="5 6">
    <name type="scientific">Corynebacterium lizhenjunii</name>
    <dbReference type="NCBI Taxonomy" id="2709394"/>
    <lineage>
        <taxon>Bacteria</taxon>
        <taxon>Bacillati</taxon>
        <taxon>Actinomycetota</taxon>
        <taxon>Actinomycetes</taxon>
        <taxon>Mycobacteriales</taxon>
        <taxon>Corynebacteriaceae</taxon>
        <taxon>Corynebacterium</taxon>
    </lineage>
</organism>
<evidence type="ECO:0000256" key="2">
    <source>
        <dbReference type="ARBA" id="ARBA00023125"/>
    </source>
</evidence>
<name>A0A7T0KDC0_9CORY</name>
<dbReference type="Proteomes" id="UP000594681">
    <property type="component" value="Chromosome"/>
</dbReference>
<evidence type="ECO:0000256" key="1">
    <source>
        <dbReference type="ARBA" id="ARBA00023015"/>
    </source>
</evidence>
<evidence type="ECO:0000313" key="5">
    <source>
        <dbReference type="EMBL" id="QPK78695.1"/>
    </source>
</evidence>
<evidence type="ECO:0000256" key="3">
    <source>
        <dbReference type="ARBA" id="ARBA00023163"/>
    </source>
</evidence>
<dbReference type="SMART" id="SM00345">
    <property type="entry name" value="HTH_GNTR"/>
    <property type="match status" value="1"/>
</dbReference>
<gene>
    <name evidence="5" type="ORF">G7Y31_09100</name>
</gene>
<dbReference type="RefSeq" id="WP_165009727.1">
    <property type="nucleotide sequence ID" value="NZ_CP064954.1"/>
</dbReference>
<feature type="domain" description="HTH gntR-type" evidence="4">
    <location>
        <begin position="1"/>
        <end position="67"/>
    </location>
</feature>
<reference evidence="5 6" key="1">
    <citation type="submission" date="2020-11" db="EMBL/GenBank/DDBJ databases">
        <title>Corynebacterium sp. ZJ-599.</title>
        <authorList>
            <person name="Zhou J."/>
        </authorList>
    </citation>
    <scope>NUCLEOTIDE SEQUENCE [LARGE SCALE GENOMIC DNA]</scope>
    <source>
        <strain evidence="5 6">ZJ-599</strain>
    </source>
</reference>
<dbReference type="PANTHER" id="PTHR43537:SF45">
    <property type="entry name" value="GNTR FAMILY REGULATORY PROTEIN"/>
    <property type="match status" value="1"/>
</dbReference>
<evidence type="ECO:0000259" key="4">
    <source>
        <dbReference type="PROSITE" id="PS50949"/>
    </source>
</evidence>
<dbReference type="InterPro" id="IPR008920">
    <property type="entry name" value="TF_FadR/GntR_C"/>
</dbReference>
<dbReference type="GO" id="GO:0003700">
    <property type="term" value="F:DNA-binding transcription factor activity"/>
    <property type="evidence" value="ECO:0007669"/>
    <property type="project" value="InterPro"/>
</dbReference>
<dbReference type="SUPFAM" id="SSF48008">
    <property type="entry name" value="GntR ligand-binding domain-like"/>
    <property type="match status" value="1"/>
</dbReference>
<dbReference type="PANTHER" id="PTHR43537">
    <property type="entry name" value="TRANSCRIPTIONAL REGULATOR, GNTR FAMILY"/>
    <property type="match status" value="1"/>
</dbReference>
<dbReference type="AlphaFoldDB" id="A0A7T0KDC0"/>